<name>A0A7K2IVL9_9ACTN</name>
<dbReference type="Proteomes" id="UP001585053">
    <property type="component" value="Unassembled WGS sequence"/>
</dbReference>
<accession>A0A7K2IVL9</accession>
<dbReference type="GeneID" id="91392732"/>
<sequence length="124" mass="13609">MIVVGVRSDTVPRQRMPGVRERPDGRHVRGRDPGGNTDIPGAVIGKIAARAVGEVPGARSSRSRAARTRVSGEVVLLRLRIDVDYPLPVRRVAGAVREHVKSRVERITGKQVNHIDIEISELVR</sequence>
<proteinExistence type="predicted"/>
<evidence type="ECO:0000313" key="5">
    <source>
        <dbReference type="Proteomes" id="UP001585053"/>
    </source>
</evidence>
<dbReference type="EMBL" id="WWHY01000001">
    <property type="protein sequence ID" value="MYR34012.1"/>
    <property type="molecule type" value="Genomic_DNA"/>
</dbReference>
<protein>
    <recommendedName>
        <fullName evidence="6">Asp23/Gls24 family envelope stress response protein</fullName>
    </recommendedName>
</protein>
<evidence type="ECO:0008006" key="6">
    <source>
        <dbReference type="Google" id="ProtNLM"/>
    </source>
</evidence>
<evidence type="ECO:0000313" key="2">
    <source>
        <dbReference type="EMBL" id="MFB8767995.1"/>
    </source>
</evidence>
<dbReference type="AlphaFoldDB" id="A0A7K2IVL9"/>
<evidence type="ECO:0000313" key="3">
    <source>
        <dbReference type="EMBL" id="MYR34012.1"/>
    </source>
</evidence>
<gene>
    <name evidence="3" type="ORF">GTW20_17575</name>
    <name evidence="2" type="ORF">VSQ78_09805</name>
</gene>
<dbReference type="EMBL" id="JAYMRS010000002">
    <property type="protein sequence ID" value="MFB8767995.1"/>
    <property type="molecule type" value="Genomic_DNA"/>
</dbReference>
<feature type="compositionally biased region" description="Basic and acidic residues" evidence="1">
    <location>
        <begin position="18"/>
        <end position="32"/>
    </location>
</feature>
<dbReference type="Proteomes" id="UP000467124">
    <property type="component" value="Unassembled WGS sequence"/>
</dbReference>
<reference evidence="3 4" key="1">
    <citation type="journal article" date="2019" name="Nat. Commun.">
        <title>The antimicrobial potential of Streptomyces from insect microbiomes.</title>
        <authorList>
            <person name="Chevrette M.G."/>
            <person name="Carlson C.M."/>
            <person name="Ortega H.E."/>
            <person name="Thomas C."/>
            <person name="Ananiev G.E."/>
            <person name="Barns K.J."/>
            <person name="Book A.J."/>
            <person name="Cagnazzo J."/>
            <person name="Carlos C."/>
            <person name="Flanigan W."/>
            <person name="Grubbs K.J."/>
            <person name="Horn H.A."/>
            <person name="Hoffmann F.M."/>
            <person name="Klassen J.L."/>
            <person name="Knack J.J."/>
            <person name="Lewin G.R."/>
            <person name="McDonald B.R."/>
            <person name="Muller L."/>
            <person name="Melo W.G.P."/>
            <person name="Pinto-Tomas A.A."/>
            <person name="Schmitz A."/>
            <person name="Wendt-Pienkowski E."/>
            <person name="Wildman S."/>
            <person name="Zhao M."/>
            <person name="Zhang F."/>
            <person name="Bugni T.S."/>
            <person name="Andes D.R."/>
            <person name="Pupo M.T."/>
            <person name="Currie C.R."/>
        </authorList>
    </citation>
    <scope>NUCLEOTIDE SEQUENCE [LARGE SCALE GENOMIC DNA]</scope>
    <source>
        <strain evidence="3 4">SID5840</strain>
    </source>
</reference>
<reference evidence="2 5" key="2">
    <citation type="submission" date="2024-01" db="EMBL/GenBank/DDBJ databases">
        <title>Genome mining of biosynthetic gene clusters to explore secondary metabolites of Streptomyces sp.</title>
        <authorList>
            <person name="Baig A."/>
            <person name="Ajitkumar Shintre N."/>
            <person name="Kumar H."/>
            <person name="Anbarasu A."/>
            <person name="Ramaiah S."/>
        </authorList>
    </citation>
    <scope>NUCLEOTIDE SEQUENCE [LARGE SCALE GENOMIC DNA]</scope>
    <source>
        <strain evidence="2 5">A01</strain>
    </source>
</reference>
<dbReference type="OMA" id="HHIDIEI"/>
<keyword evidence="5" id="KW-1185">Reference proteome</keyword>
<evidence type="ECO:0000256" key="1">
    <source>
        <dbReference type="SAM" id="MobiDB-lite"/>
    </source>
</evidence>
<dbReference type="RefSeq" id="WP_014912517.1">
    <property type="nucleotide sequence ID" value="NZ_BAZE01000009.1"/>
</dbReference>
<comment type="caution">
    <text evidence="3">The sequence shown here is derived from an EMBL/GenBank/DDBJ whole genome shotgun (WGS) entry which is preliminary data.</text>
</comment>
<feature type="region of interest" description="Disordered" evidence="1">
    <location>
        <begin position="14"/>
        <end position="40"/>
    </location>
</feature>
<organism evidence="3 4">
    <name type="scientific">Nocardiopsis alba</name>
    <dbReference type="NCBI Taxonomy" id="53437"/>
    <lineage>
        <taxon>Bacteria</taxon>
        <taxon>Bacillati</taxon>
        <taxon>Actinomycetota</taxon>
        <taxon>Actinomycetes</taxon>
        <taxon>Streptosporangiales</taxon>
        <taxon>Nocardiopsidaceae</taxon>
        <taxon>Nocardiopsis</taxon>
    </lineage>
</organism>
<evidence type="ECO:0000313" key="4">
    <source>
        <dbReference type="Proteomes" id="UP000467124"/>
    </source>
</evidence>